<sequence length="190" mass="22297">LRHSLYFLIFLLFLLATTNAGNVRRYHRHHQQQQQKKAIQDDYDITDYSSGVFVDRVPIVSDTSSSTSTRKTSHNYSKTNRYTNIPSKLRKFREDINDNNNDSVERKPIQDDYDITDYSSGVFVDRVPIVSDTSSSTSTKKTSHNYSKTNRYTNIPSKLSKFREDINDNNNNDSVERKRWLQELFVQKKK</sequence>
<dbReference type="Proteomes" id="UP000887560">
    <property type="component" value="Unplaced"/>
</dbReference>
<reference evidence="4" key="1">
    <citation type="submission" date="2022-11" db="UniProtKB">
        <authorList>
            <consortium name="WormBaseParasite"/>
        </authorList>
    </citation>
    <scope>IDENTIFICATION</scope>
</reference>
<protein>
    <submittedName>
        <fullName evidence="4">Uncharacterized protein</fullName>
    </submittedName>
</protein>
<feature type="region of interest" description="Disordered" evidence="1">
    <location>
        <begin position="132"/>
        <end position="152"/>
    </location>
</feature>
<evidence type="ECO:0000313" key="4">
    <source>
        <dbReference type="WBParaSite" id="scf7180000421567.g7226"/>
    </source>
</evidence>
<feature type="chain" id="PRO_5038125314" evidence="2">
    <location>
        <begin position="21"/>
        <end position="190"/>
    </location>
</feature>
<accession>A0A915NX31</accession>
<proteinExistence type="predicted"/>
<evidence type="ECO:0000256" key="1">
    <source>
        <dbReference type="SAM" id="MobiDB-lite"/>
    </source>
</evidence>
<keyword evidence="3" id="KW-1185">Reference proteome</keyword>
<evidence type="ECO:0000313" key="3">
    <source>
        <dbReference type="Proteomes" id="UP000887560"/>
    </source>
</evidence>
<feature type="region of interest" description="Disordered" evidence="1">
    <location>
        <begin position="62"/>
        <end position="81"/>
    </location>
</feature>
<keyword evidence="2" id="KW-0732">Signal</keyword>
<organism evidence="3 4">
    <name type="scientific">Meloidogyne floridensis</name>
    <dbReference type="NCBI Taxonomy" id="298350"/>
    <lineage>
        <taxon>Eukaryota</taxon>
        <taxon>Metazoa</taxon>
        <taxon>Ecdysozoa</taxon>
        <taxon>Nematoda</taxon>
        <taxon>Chromadorea</taxon>
        <taxon>Rhabditida</taxon>
        <taxon>Tylenchina</taxon>
        <taxon>Tylenchomorpha</taxon>
        <taxon>Tylenchoidea</taxon>
        <taxon>Meloidogynidae</taxon>
        <taxon>Meloidogyninae</taxon>
        <taxon>Meloidogyne</taxon>
    </lineage>
</organism>
<dbReference type="WBParaSite" id="scf7180000421567.g7226">
    <property type="protein sequence ID" value="scf7180000421567.g7226"/>
    <property type="gene ID" value="scf7180000421567.g7226"/>
</dbReference>
<feature type="compositionally biased region" description="Low complexity" evidence="1">
    <location>
        <begin position="132"/>
        <end position="149"/>
    </location>
</feature>
<feature type="signal peptide" evidence="2">
    <location>
        <begin position="1"/>
        <end position="20"/>
    </location>
</feature>
<evidence type="ECO:0000256" key="2">
    <source>
        <dbReference type="SAM" id="SignalP"/>
    </source>
</evidence>
<dbReference type="AlphaFoldDB" id="A0A915NX31"/>
<name>A0A915NX31_9BILA</name>